<dbReference type="GO" id="GO:0008305">
    <property type="term" value="C:integrin complex"/>
    <property type="evidence" value="ECO:0007669"/>
    <property type="project" value="InterPro"/>
</dbReference>
<feature type="repeat" description="FG-GAP" evidence="12">
    <location>
        <begin position="367"/>
        <end position="425"/>
    </location>
</feature>
<dbReference type="InterPro" id="IPR000413">
    <property type="entry name" value="Integrin_alpha"/>
</dbReference>
<evidence type="ECO:0000256" key="6">
    <source>
        <dbReference type="ARBA" id="ARBA00022889"/>
    </source>
</evidence>
<evidence type="ECO:0000256" key="14">
    <source>
        <dbReference type="SAM" id="MobiDB-lite"/>
    </source>
</evidence>
<feature type="compositionally biased region" description="Basic and acidic residues" evidence="14">
    <location>
        <begin position="1067"/>
        <end position="1082"/>
    </location>
</feature>
<evidence type="ECO:0000256" key="4">
    <source>
        <dbReference type="ARBA" id="ARBA00022729"/>
    </source>
</evidence>
<dbReference type="PANTHER" id="PTHR23220:SF122">
    <property type="entry name" value="INTEGRIN ALPHA-PS1"/>
    <property type="match status" value="1"/>
</dbReference>
<protein>
    <recommendedName>
        <fullName evidence="19">Integrin alpha-2 domain-containing protein</fullName>
    </recommendedName>
</protein>
<evidence type="ECO:0000259" key="16">
    <source>
        <dbReference type="Pfam" id="PF20805"/>
    </source>
</evidence>
<dbReference type="Gene3D" id="2.60.40.1460">
    <property type="entry name" value="Integrin domains. Chain A, domain 2"/>
    <property type="match status" value="1"/>
</dbReference>
<dbReference type="GO" id="GO:0007160">
    <property type="term" value="P:cell-matrix adhesion"/>
    <property type="evidence" value="ECO:0007669"/>
    <property type="project" value="TreeGrafter"/>
</dbReference>
<feature type="signal peptide" evidence="13">
    <location>
        <begin position="1"/>
        <end position="22"/>
    </location>
</feature>
<evidence type="ECO:0000256" key="3">
    <source>
        <dbReference type="ARBA" id="ARBA00022692"/>
    </source>
</evidence>
<keyword evidence="10 13" id="KW-0675">Receptor</keyword>
<feature type="domain" description="Integrin alpha first immunoglubulin-like" evidence="15">
    <location>
        <begin position="477"/>
        <end position="630"/>
    </location>
</feature>
<feature type="chain" id="PRO_5036516580" description="Integrin alpha-2 domain-containing protein" evidence="13">
    <location>
        <begin position="23"/>
        <end position="1096"/>
    </location>
</feature>
<dbReference type="Proteomes" id="UP000005408">
    <property type="component" value="Unassembled WGS sequence"/>
</dbReference>
<evidence type="ECO:0000256" key="2">
    <source>
        <dbReference type="ARBA" id="ARBA00008054"/>
    </source>
</evidence>
<evidence type="ECO:0000256" key="11">
    <source>
        <dbReference type="ARBA" id="ARBA00023180"/>
    </source>
</evidence>
<accession>A0A8W8M7M5</accession>
<dbReference type="GO" id="GO:0009897">
    <property type="term" value="C:external side of plasma membrane"/>
    <property type="evidence" value="ECO:0007669"/>
    <property type="project" value="TreeGrafter"/>
</dbReference>
<evidence type="ECO:0000256" key="7">
    <source>
        <dbReference type="ARBA" id="ARBA00022989"/>
    </source>
</evidence>
<feature type="domain" description="Integrin alpha second immunoglobulin-like" evidence="16">
    <location>
        <begin position="637"/>
        <end position="739"/>
    </location>
</feature>
<keyword evidence="11" id="KW-0325">Glycoprotein</keyword>
<reference evidence="17" key="1">
    <citation type="submission" date="2022-08" db="UniProtKB">
        <authorList>
            <consortium name="EnsemblMetazoa"/>
        </authorList>
    </citation>
    <scope>IDENTIFICATION</scope>
    <source>
        <strain evidence="17">05x7-T-G4-1.051#20</strain>
    </source>
</reference>
<comment type="subcellular location">
    <subcellularLocation>
        <location evidence="1 13">Membrane</location>
        <topology evidence="1 13">Single-pass type I membrane protein</topology>
    </subcellularLocation>
</comment>
<dbReference type="SUPFAM" id="SSF69179">
    <property type="entry name" value="Integrin domains"/>
    <property type="match status" value="2"/>
</dbReference>
<name>A0A8W8M7M5_MAGGI</name>
<keyword evidence="7 13" id="KW-1133">Transmembrane helix</keyword>
<keyword evidence="9 13" id="KW-0472">Membrane</keyword>
<dbReference type="InterPro" id="IPR028994">
    <property type="entry name" value="Integrin_alpha_N"/>
</dbReference>
<dbReference type="AlphaFoldDB" id="A0A8W8M7M5"/>
<evidence type="ECO:0008006" key="19">
    <source>
        <dbReference type="Google" id="ProtNLM"/>
    </source>
</evidence>
<evidence type="ECO:0000313" key="18">
    <source>
        <dbReference type="Proteomes" id="UP000005408"/>
    </source>
</evidence>
<evidence type="ECO:0000256" key="10">
    <source>
        <dbReference type="ARBA" id="ARBA00023170"/>
    </source>
</evidence>
<organism evidence="17 18">
    <name type="scientific">Magallana gigas</name>
    <name type="common">Pacific oyster</name>
    <name type="synonym">Crassostrea gigas</name>
    <dbReference type="NCBI Taxonomy" id="29159"/>
    <lineage>
        <taxon>Eukaryota</taxon>
        <taxon>Metazoa</taxon>
        <taxon>Spiralia</taxon>
        <taxon>Lophotrochozoa</taxon>
        <taxon>Mollusca</taxon>
        <taxon>Bivalvia</taxon>
        <taxon>Autobranchia</taxon>
        <taxon>Pteriomorphia</taxon>
        <taxon>Ostreida</taxon>
        <taxon>Ostreoidea</taxon>
        <taxon>Ostreidae</taxon>
        <taxon>Magallana</taxon>
    </lineage>
</organism>
<dbReference type="Gene3D" id="2.60.40.1510">
    <property type="entry name" value="ntegrin, alpha v. Chain A, domain 3"/>
    <property type="match status" value="1"/>
</dbReference>
<evidence type="ECO:0000256" key="13">
    <source>
        <dbReference type="RuleBase" id="RU003762"/>
    </source>
</evidence>
<evidence type="ECO:0000256" key="5">
    <source>
        <dbReference type="ARBA" id="ARBA00022737"/>
    </source>
</evidence>
<dbReference type="SMART" id="SM00191">
    <property type="entry name" value="Int_alpha"/>
    <property type="match status" value="5"/>
</dbReference>
<dbReference type="InterPro" id="IPR013649">
    <property type="entry name" value="Integrin_alpha_Ig-like_1"/>
</dbReference>
<dbReference type="PANTHER" id="PTHR23220">
    <property type="entry name" value="INTEGRIN ALPHA"/>
    <property type="match status" value="1"/>
</dbReference>
<feature type="repeat" description="FG-GAP" evidence="12">
    <location>
        <begin position="297"/>
        <end position="364"/>
    </location>
</feature>
<dbReference type="PROSITE" id="PS00242">
    <property type="entry name" value="INTEGRIN_ALPHA"/>
    <property type="match status" value="1"/>
</dbReference>
<feature type="transmembrane region" description="Helical" evidence="13">
    <location>
        <begin position="995"/>
        <end position="1017"/>
    </location>
</feature>
<keyword evidence="5" id="KW-0677">Repeat</keyword>
<proteinExistence type="inferred from homology"/>
<keyword evidence="6 13" id="KW-0130">Cell adhesion</keyword>
<comment type="similarity">
    <text evidence="2 13">Belongs to the integrin alpha chain family.</text>
</comment>
<dbReference type="InterPro" id="IPR013519">
    <property type="entry name" value="Int_alpha_beta-p"/>
</dbReference>
<dbReference type="InterPro" id="IPR018184">
    <property type="entry name" value="Integrin_alpha_C_CS"/>
</dbReference>
<evidence type="ECO:0000256" key="9">
    <source>
        <dbReference type="ARBA" id="ARBA00023136"/>
    </source>
</evidence>
<dbReference type="Gene3D" id="2.130.10.130">
    <property type="entry name" value="Integrin alpha, N-terminal"/>
    <property type="match status" value="1"/>
</dbReference>
<dbReference type="Pfam" id="PF08441">
    <property type="entry name" value="Integrin_A_Ig_1"/>
    <property type="match status" value="1"/>
</dbReference>
<keyword evidence="4 13" id="KW-0732">Signal</keyword>
<dbReference type="InterPro" id="IPR032695">
    <property type="entry name" value="Integrin_dom_sf"/>
</dbReference>
<evidence type="ECO:0000313" key="17">
    <source>
        <dbReference type="EnsemblMetazoa" id="G31628.3:cds"/>
    </source>
</evidence>
<keyword evidence="8 13" id="KW-0401">Integrin</keyword>
<dbReference type="EnsemblMetazoa" id="G31628.3">
    <property type="protein sequence ID" value="G31628.3:cds"/>
    <property type="gene ID" value="G31628"/>
</dbReference>
<dbReference type="GO" id="GO:0007229">
    <property type="term" value="P:integrin-mediated signaling pathway"/>
    <property type="evidence" value="ECO:0007669"/>
    <property type="project" value="UniProtKB-KW"/>
</dbReference>
<dbReference type="InterPro" id="IPR048285">
    <property type="entry name" value="Integrin_alpha_Ig-like_2"/>
</dbReference>
<evidence type="ECO:0000256" key="8">
    <source>
        <dbReference type="ARBA" id="ARBA00023037"/>
    </source>
</evidence>
<evidence type="ECO:0000256" key="12">
    <source>
        <dbReference type="PROSITE-ProRule" id="PRU00803"/>
    </source>
</evidence>
<feature type="compositionally biased region" description="Polar residues" evidence="14">
    <location>
        <begin position="1085"/>
        <end position="1096"/>
    </location>
</feature>
<dbReference type="GO" id="GO:0098609">
    <property type="term" value="P:cell-cell adhesion"/>
    <property type="evidence" value="ECO:0007669"/>
    <property type="project" value="TreeGrafter"/>
</dbReference>
<dbReference type="GO" id="GO:0005178">
    <property type="term" value="F:integrin binding"/>
    <property type="evidence" value="ECO:0007669"/>
    <property type="project" value="TreeGrafter"/>
</dbReference>
<dbReference type="GO" id="GO:0033627">
    <property type="term" value="P:cell adhesion mediated by integrin"/>
    <property type="evidence" value="ECO:0007669"/>
    <property type="project" value="TreeGrafter"/>
</dbReference>
<dbReference type="Gene3D" id="1.20.5.930">
    <property type="entry name" value="Bicelle-embedded integrin alpha(iib) transmembrane segment"/>
    <property type="match status" value="1"/>
</dbReference>
<dbReference type="Pfam" id="PF01839">
    <property type="entry name" value="FG-GAP"/>
    <property type="match status" value="2"/>
</dbReference>
<evidence type="ECO:0000259" key="15">
    <source>
        <dbReference type="Pfam" id="PF08441"/>
    </source>
</evidence>
<feature type="region of interest" description="Disordered" evidence="14">
    <location>
        <begin position="1041"/>
        <end position="1096"/>
    </location>
</feature>
<dbReference type="Pfam" id="PF20805">
    <property type="entry name" value="Integrin_A_Ig_2"/>
    <property type="match status" value="1"/>
</dbReference>
<dbReference type="SUPFAM" id="SSF69318">
    <property type="entry name" value="Integrin alpha N-terminal domain"/>
    <property type="match status" value="1"/>
</dbReference>
<keyword evidence="3 13" id="KW-0812">Transmembrane</keyword>
<sequence length="1096" mass="120773">MFTGWFGSILLLVKLCCHVGLGYNVDTEFPQIFRGLSGSRFGVTAEIVKTVSNAWILVGATRDNFTDKPEIPEPGNVYACPVNFNVDSKCSILPNLRTTESTSTVKPSGVFEQRQQLLGATIHVPKNRDSPILICAPKWRNLRFFSPSNSQLESYQVVGNCFKLPNRNDLNQTTLNMFRMNMTMIRDYYRDPMFGFSLTDSPHPSFDVIFSTPNAGLASTGGTFAQAHNPTRTQPFIIENSELITTYVSGSYFAYSLATGQFGSSGYYYVAGAPGFSNLNGVVGSFSILEVNGVSEQQVKLIEGLQIGGGFGQTLVIADVNADGHDDILVGAPNTYLNDVNKNRVIYDVGAIHVFYGNGDPATLINQDPHTIMGTRKLGSRFGTAISGVGDLNKDGINDIAVGAPYEEGTGVVYIYNGNTPRMEDKYSQRILGKDIRVGVSGFGYYISKFGEDLDENKYNDFAVGAYKSDEVVLLRARPIVEVRVYSRIDPDPVPLTSTGTSCGSQGSQGSANPCFTASLCFDFTGEGTNKTYVEIFVDTERGRPRVSFDGAGQQDNFNVSLFEIYSYRVRCLNVTLRTLVVDRQFFELIEIPVVLKTTFRLSTESVPSTVRAILKRNVPTMLKSQVSFDTGCKSLTCFSNLQLVSLMDKNTFMIGQDKDLSLNIVVKNFGEPSFMTELKIIYPSIFSYSGVRTELFSEKITCNPVPSSGNTAVLSCRLDTPFYAHMVVNVTMYFYLTDAIITNPDILSSSGLTFSSSVSTNHDTEPTDNTDTKTVQLAMLTDVSLKIASSAEQILATNNTVSFTTSYTLYNDGPCQIEAALIYFSFPVLYEEKVWIDEDNSMPTPSNIGDKCILKYHPEQVNVASGNSPASVTFTVSRKFAQRPVAQKPETSQTMFCDDLGSGYDCAVVECTMYDVKPTETDKRTFSLAFELETDLLPPLQKGKAFLTFVTQAAAYPSSSNKIPLYFINNVTGEVSVDILLSELFSQPAEEVEVWVIIVACLLSILLFIVVIVVLWKCGFFERKKRKELNAFKRKTQMSIRSARSGGAGSVKSRRSNTAGSFRVKKMGDDHVKLHDQKAEDNTDNSTMESATECK</sequence>
<evidence type="ECO:0000256" key="1">
    <source>
        <dbReference type="ARBA" id="ARBA00004479"/>
    </source>
</evidence>
<dbReference type="PROSITE" id="PS51470">
    <property type="entry name" value="FG_GAP"/>
    <property type="match status" value="2"/>
</dbReference>
<dbReference type="PRINTS" id="PR01185">
    <property type="entry name" value="INTEGRINA"/>
</dbReference>
<keyword evidence="18" id="KW-1185">Reference proteome</keyword>
<dbReference type="InterPro" id="IPR013517">
    <property type="entry name" value="FG-GAP"/>
</dbReference>